<dbReference type="InterPro" id="IPR040079">
    <property type="entry name" value="Glutathione_S-Trfase"/>
</dbReference>
<dbReference type="PANTHER" id="PTHR42673">
    <property type="entry name" value="MALEYLACETOACETATE ISOMERASE"/>
    <property type="match status" value="1"/>
</dbReference>
<dbReference type="Proteomes" id="UP000431269">
    <property type="component" value="Chromosome"/>
</dbReference>
<dbReference type="SUPFAM" id="SSF47616">
    <property type="entry name" value="GST C-terminal domain-like"/>
    <property type="match status" value="1"/>
</dbReference>
<dbReference type="InterPro" id="IPR034330">
    <property type="entry name" value="GST_Zeta_C"/>
</dbReference>
<dbReference type="InterPro" id="IPR036282">
    <property type="entry name" value="Glutathione-S-Trfase_C_sf"/>
</dbReference>
<dbReference type="SFLD" id="SFLDS00019">
    <property type="entry name" value="Glutathione_Transferase_(cytos"/>
    <property type="match status" value="1"/>
</dbReference>
<dbReference type="PANTHER" id="PTHR42673:SF4">
    <property type="entry name" value="MALEYLACETOACETATE ISOMERASE"/>
    <property type="match status" value="1"/>
</dbReference>
<evidence type="ECO:0000259" key="3">
    <source>
        <dbReference type="PROSITE" id="PS50405"/>
    </source>
</evidence>
<keyword evidence="4" id="KW-0413">Isomerase</keyword>
<name>A0A6I6MLE1_9CAUL</name>
<dbReference type="CDD" id="cd03042">
    <property type="entry name" value="GST_N_Zeta"/>
    <property type="match status" value="1"/>
</dbReference>
<dbReference type="RefSeq" id="WP_187448161.1">
    <property type="nucleotide sequence ID" value="NZ_CP047045.1"/>
</dbReference>
<dbReference type="Pfam" id="PF13417">
    <property type="entry name" value="GST_N_3"/>
    <property type="match status" value="1"/>
</dbReference>
<dbReference type="Gene3D" id="3.40.30.10">
    <property type="entry name" value="Glutaredoxin"/>
    <property type="match status" value="1"/>
</dbReference>
<dbReference type="AlphaFoldDB" id="A0A6I6MLE1"/>
<evidence type="ECO:0000313" key="5">
    <source>
        <dbReference type="Proteomes" id="UP000431269"/>
    </source>
</evidence>
<dbReference type="InterPro" id="IPR004045">
    <property type="entry name" value="Glutathione_S-Trfase_N"/>
</dbReference>
<dbReference type="NCBIfam" id="TIGR01262">
    <property type="entry name" value="maiA"/>
    <property type="match status" value="1"/>
</dbReference>
<proteinExistence type="inferred from homology"/>
<keyword evidence="5" id="KW-1185">Reference proteome</keyword>
<dbReference type="KEGG" id="tsv:DSM104635_00307"/>
<dbReference type="SUPFAM" id="SSF52833">
    <property type="entry name" value="Thioredoxin-like"/>
    <property type="match status" value="1"/>
</dbReference>
<organism evidence="4 5">
    <name type="scientific">Terricaulis silvestris</name>
    <dbReference type="NCBI Taxonomy" id="2686094"/>
    <lineage>
        <taxon>Bacteria</taxon>
        <taxon>Pseudomonadati</taxon>
        <taxon>Pseudomonadota</taxon>
        <taxon>Alphaproteobacteria</taxon>
        <taxon>Caulobacterales</taxon>
        <taxon>Caulobacteraceae</taxon>
        <taxon>Terricaulis</taxon>
    </lineage>
</organism>
<dbReference type="CDD" id="cd03191">
    <property type="entry name" value="GST_C_Zeta"/>
    <property type="match status" value="1"/>
</dbReference>
<sequence length="216" mass="24667">MLKLYDYWRSSAAYRVRIGLNLKGVDYESIPINILPGTDEQMREPYRSKNPQMRVPAVETEQGLLTQSLAILVWLDQTYPEPRLTPADPWLGAQVRAFALTIGCDIHPLNNTSVLTRIKLEFSADDDHVGEWYRHWIKLGFNALEHQAEQRAETKYAFGDEPSLADIMLVPQMANARRFKTDLSPFPRLVAWDETARKHSAFIKAAPESQKDAVKA</sequence>
<dbReference type="InterPro" id="IPR036249">
    <property type="entry name" value="Thioredoxin-like_sf"/>
</dbReference>
<feature type="domain" description="GST C-terminal" evidence="3">
    <location>
        <begin position="88"/>
        <end position="216"/>
    </location>
</feature>
<dbReference type="GO" id="GO:0005737">
    <property type="term" value="C:cytoplasm"/>
    <property type="evidence" value="ECO:0007669"/>
    <property type="project" value="InterPro"/>
</dbReference>
<dbReference type="Gene3D" id="1.20.1050.10">
    <property type="match status" value="1"/>
</dbReference>
<dbReference type="Pfam" id="PF13410">
    <property type="entry name" value="GST_C_2"/>
    <property type="match status" value="1"/>
</dbReference>
<dbReference type="PROSITE" id="PS50404">
    <property type="entry name" value="GST_NTER"/>
    <property type="match status" value="1"/>
</dbReference>
<gene>
    <name evidence="4" type="primary">nagL_1</name>
    <name evidence="4" type="ORF">DSM104635_00307</name>
</gene>
<dbReference type="GO" id="GO:0050077">
    <property type="term" value="F:maleylpyruvate isomerase activity"/>
    <property type="evidence" value="ECO:0007669"/>
    <property type="project" value="UniProtKB-EC"/>
</dbReference>
<dbReference type="GO" id="GO:0006749">
    <property type="term" value="P:glutathione metabolic process"/>
    <property type="evidence" value="ECO:0007669"/>
    <property type="project" value="TreeGrafter"/>
</dbReference>
<reference evidence="5" key="1">
    <citation type="submission" date="2019-12" db="EMBL/GenBank/DDBJ databases">
        <title>Complete genome of Terracaulis silvestris 0127_4.</title>
        <authorList>
            <person name="Vieira S."/>
            <person name="Riedel T."/>
            <person name="Sproer C."/>
            <person name="Pascual J."/>
            <person name="Boedeker C."/>
            <person name="Overmann J."/>
        </authorList>
    </citation>
    <scope>NUCLEOTIDE SEQUENCE [LARGE SCALE GENOMIC DNA]</scope>
    <source>
        <strain evidence="5">0127_4</strain>
    </source>
</reference>
<dbReference type="GO" id="GO:0016034">
    <property type="term" value="F:maleylacetoacetate isomerase activity"/>
    <property type="evidence" value="ECO:0007669"/>
    <property type="project" value="TreeGrafter"/>
</dbReference>
<dbReference type="GO" id="GO:0004364">
    <property type="term" value="F:glutathione transferase activity"/>
    <property type="evidence" value="ECO:0007669"/>
    <property type="project" value="TreeGrafter"/>
</dbReference>
<dbReference type="PROSITE" id="PS50405">
    <property type="entry name" value="GST_CTER"/>
    <property type="match status" value="1"/>
</dbReference>
<accession>A0A6I6MLE1</accession>
<dbReference type="GO" id="GO:0006559">
    <property type="term" value="P:L-phenylalanine catabolic process"/>
    <property type="evidence" value="ECO:0007669"/>
    <property type="project" value="TreeGrafter"/>
</dbReference>
<dbReference type="EMBL" id="CP047045">
    <property type="protein sequence ID" value="QGZ93497.1"/>
    <property type="molecule type" value="Genomic_DNA"/>
</dbReference>
<dbReference type="EC" id="5.2.1.4" evidence="4"/>
<evidence type="ECO:0000313" key="4">
    <source>
        <dbReference type="EMBL" id="QGZ93497.1"/>
    </source>
</evidence>
<keyword evidence="4" id="KW-0670">Pyruvate</keyword>
<evidence type="ECO:0000256" key="1">
    <source>
        <dbReference type="ARBA" id="ARBA00010007"/>
    </source>
</evidence>
<feature type="domain" description="GST N-terminal" evidence="2">
    <location>
        <begin position="1"/>
        <end position="83"/>
    </location>
</feature>
<dbReference type="SFLD" id="SFLDG00358">
    <property type="entry name" value="Main_(cytGST)"/>
    <property type="match status" value="1"/>
</dbReference>
<comment type="similarity">
    <text evidence="1">Belongs to the GST superfamily. Zeta family.</text>
</comment>
<dbReference type="InterPro" id="IPR010987">
    <property type="entry name" value="Glutathione-S-Trfase_C-like"/>
</dbReference>
<evidence type="ECO:0000259" key="2">
    <source>
        <dbReference type="PROSITE" id="PS50404"/>
    </source>
</evidence>
<protein>
    <submittedName>
        <fullName evidence="4">Maleylpyruvate isomerase</fullName>
        <ecNumber evidence="4">5.2.1.4</ecNumber>
    </submittedName>
</protein>
<dbReference type="InterPro" id="IPR034333">
    <property type="entry name" value="GST_Zeta_N"/>
</dbReference>
<dbReference type="InterPro" id="IPR005955">
    <property type="entry name" value="GST_Zeta"/>
</dbReference>